<evidence type="ECO:0000313" key="2">
    <source>
        <dbReference type="Proteomes" id="UP000287563"/>
    </source>
</evidence>
<dbReference type="Proteomes" id="UP000287563">
    <property type="component" value="Unassembled WGS sequence"/>
</dbReference>
<accession>A0A3S3QQG4</accession>
<evidence type="ECO:0000313" key="1">
    <source>
        <dbReference type="EMBL" id="RWX53410.1"/>
    </source>
</evidence>
<comment type="caution">
    <text evidence="1">The sequence shown here is derived from an EMBL/GenBank/DDBJ whole genome shotgun (WGS) entry which is preliminary data.</text>
</comment>
<protein>
    <submittedName>
        <fullName evidence="1">Uncharacterized protein</fullName>
    </submittedName>
</protein>
<dbReference type="EMBL" id="RJLM01000014">
    <property type="protein sequence ID" value="RWX53410.1"/>
    <property type="molecule type" value="Genomic_DNA"/>
</dbReference>
<dbReference type="RefSeq" id="WP_128785920.1">
    <property type="nucleotide sequence ID" value="NZ_RJLM01000014.1"/>
</dbReference>
<organism evidence="1 2">
    <name type="scientific">Photobacterium chitinilyticum</name>
    <dbReference type="NCBI Taxonomy" id="2485123"/>
    <lineage>
        <taxon>Bacteria</taxon>
        <taxon>Pseudomonadati</taxon>
        <taxon>Pseudomonadota</taxon>
        <taxon>Gammaproteobacteria</taxon>
        <taxon>Vibrionales</taxon>
        <taxon>Vibrionaceae</taxon>
        <taxon>Photobacterium</taxon>
    </lineage>
</organism>
<proteinExistence type="predicted"/>
<gene>
    <name evidence="1" type="ORF">EDI28_21540</name>
</gene>
<name>A0A3S3QQG4_9GAMM</name>
<sequence length="64" mass="6970">MHIPYRQDLFMNALLSVLAAHQSTTEVFSVVELLQNVQQLNSVAQQAVAKLDIPNCATASAQTT</sequence>
<keyword evidence="2" id="KW-1185">Reference proteome</keyword>
<reference evidence="1 2" key="1">
    <citation type="submission" date="2018-11" db="EMBL/GenBank/DDBJ databases">
        <title>Photobacterium sp. BEI247 sp. nov., a marine bacterium isolated from Yongle Blue Hole in the South China Sea.</title>
        <authorList>
            <person name="Wang X."/>
        </authorList>
    </citation>
    <scope>NUCLEOTIDE SEQUENCE [LARGE SCALE GENOMIC DNA]</scope>
    <source>
        <strain evidence="2">BEI247</strain>
    </source>
</reference>
<dbReference type="AlphaFoldDB" id="A0A3S3QQG4"/>